<reference evidence="10" key="1">
    <citation type="submission" date="2017-06" db="EMBL/GenBank/DDBJ databases">
        <authorList>
            <person name="Varghese N."/>
            <person name="Submissions S."/>
        </authorList>
    </citation>
    <scope>NUCLEOTIDE SEQUENCE [LARGE SCALE GENOMIC DNA]</scope>
    <source>
        <strain evidence="10">DSM 137</strain>
    </source>
</reference>
<dbReference type="Proteomes" id="UP000198418">
    <property type="component" value="Unassembled WGS sequence"/>
</dbReference>
<dbReference type="InterPro" id="IPR029060">
    <property type="entry name" value="PIN-like_dom_sf"/>
</dbReference>
<keyword evidence="5" id="KW-0378">Hydrolase</keyword>
<sequence>MFVDASVIIAIMTGEPDAEFFAAHIDAARTKRPVTSVLAVWEATVGLYRKKRIPMNEAEARVQEFIEAADIHVLSIGSRDLPTALQAFERYGRHRYPDAERNSALNLADCFHYATAKSCCAPILTKDGGFALTDVATIGVDPSRPTAS</sequence>
<dbReference type="PANTHER" id="PTHR33653">
    <property type="entry name" value="RIBONUCLEASE VAPC2"/>
    <property type="match status" value="1"/>
</dbReference>
<comment type="similarity">
    <text evidence="7">Belongs to the PINc/VapC protein family.</text>
</comment>
<name>A0A212SE86_RHOAC</name>
<keyword evidence="10" id="KW-1185">Reference proteome</keyword>
<dbReference type="Pfam" id="PF01850">
    <property type="entry name" value="PIN"/>
    <property type="match status" value="1"/>
</dbReference>
<keyword evidence="2" id="KW-1277">Toxin-antitoxin system</keyword>
<dbReference type="GO" id="GO:0046872">
    <property type="term" value="F:metal ion binding"/>
    <property type="evidence" value="ECO:0007669"/>
    <property type="project" value="UniProtKB-KW"/>
</dbReference>
<dbReference type="PANTHER" id="PTHR33653:SF1">
    <property type="entry name" value="RIBONUCLEASE VAPC2"/>
    <property type="match status" value="1"/>
</dbReference>
<comment type="cofactor">
    <cofactor evidence="1">
        <name>Mg(2+)</name>
        <dbReference type="ChEBI" id="CHEBI:18420"/>
    </cofactor>
</comment>
<accession>A0A212SE86</accession>
<dbReference type="OrthoDB" id="32625at2"/>
<organism evidence="9 10">
    <name type="scientific">Rhodoblastus acidophilus</name>
    <name type="common">Rhodopseudomonas acidophila</name>
    <dbReference type="NCBI Taxonomy" id="1074"/>
    <lineage>
        <taxon>Bacteria</taxon>
        <taxon>Pseudomonadati</taxon>
        <taxon>Pseudomonadota</taxon>
        <taxon>Alphaproteobacteria</taxon>
        <taxon>Hyphomicrobiales</taxon>
        <taxon>Rhodoblastaceae</taxon>
        <taxon>Rhodoblastus</taxon>
    </lineage>
</organism>
<keyword evidence="4" id="KW-0479">Metal-binding</keyword>
<evidence type="ECO:0000256" key="4">
    <source>
        <dbReference type="ARBA" id="ARBA00022723"/>
    </source>
</evidence>
<keyword evidence="3" id="KW-0540">Nuclease</keyword>
<evidence type="ECO:0000256" key="7">
    <source>
        <dbReference type="ARBA" id="ARBA00038093"/>
    </source>
</evidence>
<dbReference type="SUPFAM" id="SSF88723">
    <property type="entry name" value="PIN domain-like"/>
    <property type="match status" value="1"/>
</dbReference>
<gene>
    <name evidence="9" type="ORF">SAMN06265338_1314</name>
</gene>
<evidence type="ECO:0000313" key="10">
    <source>
        <dbReference type="Proteomes" id="UP000198418"/>
    </source>
</evidence>
<dbReference type="EMBL" id="FYDG01000031">
    <property type="protein sequence ID" value="SNB83866.1"/>
    <property type="molecule type" value="Genomic_DNA"/>
</dbReference>
<protein>
    <submittedName>
        <fullName evidence="9">Ribonuclease VapC</fullName>
    </submittedName>
</protein>
<evidence type="ECO:0000256" key="6">
    <source>
        <dbReference type="ARBA" id="ARBA00022842"/>
    </source>
</evidence>
<dbReference type="AlphaFoldDB" id="A0A212SE86"/>
<feature type="domain" description="PIN" evidence="8">
    <location>
        <begin position="1"/>
        <end position="133"/>
    </location>
</feature>
<dbReference type="GO" id="GO:0016787">
    <property type="term" value="F:hydrolase activity"/>
    <property type="evidence" value="ECO:0007669"/>
    <property type="project" value="UniProtKB-KW"/>
</dbReference>
<dbReference type="CDD" id="cd09871">
    <property type="entry name" value="PIN_MtVapC28-VapC30-like"/>
    <property type="match status" value="1"/>
</dbReference>
<dbReference type="GO" id="GO:0004518">
    <property type="term" value="F:nuclease activity"/>
    <property type="evidence" value="ECO:0007669"/>
    <property type="project" value="UniProtKB-KW"/>
</dbReference>
<keyword evidence="6" id="KW-0460">Magnesium</keyword>
<evidence type="ECO:0000256" key="3">
    <source>
        <dbReference type="ARBA" id="ARBA00022722"/>
    </source>
</evidence>
<dbReference type="RefSeq" id="WP_088522571.1">
    <property type="nucleotide sequence ID" value="NZ_FYDG01000031.1"/>
</dbReference>
<dbReference type="InterPro" id="IPR002716">
    <property type="entry name" value="PIN_dom"/>
</dbReference>
<dbReference type="Gene3D" id="3.40.50.1010">
    <property type="entry name" value="5'-nuclease"/>
    <property type="match status" value="1"/>
</dbReference>
<evidence type="ECO:0000256" key="5">
    <source>
        <dbReference type="ARBA" id="ARBA00022801"/>
    </source>
</evidence>
<evidence type="ECO:0000313" key="9">
    <source>
        <dbReference type="EMBL" id="SNB83866.1"/>
    </source>
</evidence>
<proteinExistence type="inferred from homology"/>
<evidence type="ECO:0000256" key="2">
    <source>
        <dbReference type="ARBA" id="ARBA00022649"/>
    </source>
</evidence>
<dbReference type="InterPro" id="IPR050556">
    <property type="entry name" value="Type_II_TA_system_RNase"/>
</dbReference>
<evidence type="ECO:0000259" key="8">
    <source>
        <dbReference type="Pfam" id="PF01850"/>
    </source>
</evidence>
<evidence type="ECO:0000256" key="1">
    <source>
        <dbReference type="ARBA" id="ARBA00001946"/>
    </source>
</evidence>